<dbReference type="Proteomes" id="UP000608522">
    <property type="component" value="Unassembled WGS sequence"/>
</dbReference>
<feature type="compositionally biased region" description="Low complexity" evidence="1">
    <location>
        <begin position="12"/>
        <end position="26"/>
    </location>
</feature>
<evidence type="ECO:0000313" key="2">
    <source>
        <dbReference type="EMBL" id="GHI74701.1"/>
    </source>
</evidence>
<dbReference type="EMBL" id="BNED01000003">
    <property type="protein sequence ID" value="GHI74701.1"/>
    <property type="molecule type" value="Genomic_DNA"/>
</dbReference>
<protein>
    <submittedName>
        <fullName evidence="2">Uncharacterized protein</fullName>
    </submittedName>
</protein>
<keyword evidence="3" id="KW-1185">Reference proteome</keyword>
<name>A0ABQ3T2T4_9ACTN</name>
<evidence type="ECO:0000256" key="1">
    <source>
        <dbReference type="SAM" id="MobiDB-lite"/>
    </source>
</evidence>
<evidence type="ECO:0000313" key="3">
    <source>
        <dbReference type="Proteomes" id="UP000608522"/>
    </source>
</evidence>
<organism evidence="2 3">
    <name type="scientific">Streptomyces spororaveus</name>
    <dbReference type="NCBI Taxonomy" id="284039"/>
    <lineage>
        <taxon>Bacteria</taxon>
        <taxon>Bacillati</taxon>
        <taxon>Actinomycetota</taxon>
        <taxon>Actinomycetes</taxon>
        <taxon>Kitasatosporales</taxon>
        <taxon>Streptomycetaceae</taxon>
        <taxon>Streptomyces</taxon>
    </lineage>
</organism>
<proteinExistence type="predicted"/>
<reference evidence="3" key="1">
    <citation type="submission" date="2023-07" db="EMBL/GenBank/DDBJ databases">
        <title>Whole genome shotgun sequence of Streptomyces spororaveus NBRC 15456.</title>
        <authorList>
            <person name="Komaki H."/>
            <person name="Tamura T."/>
        </authorList>
    </citation>
    <scope>NUCLEOTIDE SEQUENCE [LARGE SCALE GENOMIC DNA]</scope>
    <source>
        <strain evidence="3">NBRC 15456</strain>
    </source>
</reference>
<comment type="caution">
    <text evidence="2">The sequence shown here is derived from an EMBL/GenBank/DDBJ whole genome shotgun (WGS) entry which is preliminary data.</text>
</comment>
<feature type="region of interest" description="Disordered" evidence="1">
    <location>
        <begin position="1"/>
        <end position="37"/>
    </location>
</feature>
<gene>
    <name evidence="2" type="ORF">Sspor_02620</name>
</gene>
<sequence>MLAPQAAEPQRARVAAGGDVGGFAADPVRGGDLPDGAADVLGVEQALGRAPDSVAVPVELEGRDPVDGFPTAFRADPVVALGGGDEPVVHQLLEDVGVHSGVGVPLGVAVPVGEDAGLVERHQVGHGGPTSVVMTGRSVLTKRSLFAHPNEWPCRRGALGGQSVKATTTA</sequence>
<accession>A0ABQ3T2T4</accession>